<evidence type="ECO:0000313" key="12">
    <source>
        <dbReference type="Proteomes" id="UP000077202"/>
    </source>
</evidence>
<dbReference type="GO" id="GO:0000785">
    <property type="term" value="C:chromatin"/>
    <property type="evidence" value="ECO:0007669"/>
    <property type="project" value="TreeGrafter"/>
</dbReference>
<dbReference type="GO" id="GO:0008270">
    <property type="term" value="F:zinc ion binding"/>
    <property type="evidence" value="ECO:0007669"/>
    <property type="project" value="UniProtKB-KW"/>
</dbReference>
<dbReference type="InterPro" id="IPR003888">
    <property type="entry name" value="FYrich_N"/>
</dbReference>
<dbReference type="GO" id="GO:0006357">
    <property type="term" value="P:regulation of transcription by RNA polymerase II"/>
    <property type="evidence" value="ECO:0007669"/>
    <property type="project" value="TreeGrafter"/>
</dbReference>
<dbReference type="PROSITE" id="PS50812">
    <property type="entry name" value="PWWP"/>
    <property type="match status" value="1"/>
</dbReference>
<dbReference type="Pfam" id="PF05964">
    <property type="entry name" value="FYRN"/>
    <property type="match status" value="1"/>
</dbReference>
<dbReference type="SUPFAM" id="SSF57903">
    <property type="entry name" value="FYVE/PHD zinc finger"/>
    <property type="match status" value="1"/>
</dbReference>
<dbReference type="PANTHER" id="PTHR13793">
    <property type="entry name" value="PHD FINGER PROTEINS"/>
    <property type="match status" value="1"/>
</dbReference>
<feature type="domain" description="PWWP" evidence="9">
    <location>
        <begin position="1374"/>
        <end position="1436"/>
    </location>
</feature>
<dbReference type="InterPro" id="IPR019787">
    <property type="entry name" value="Znf_PHD-finger"/>
</dbReference>
<evidence type="ECO:0000256" key="2">
    <source>
        <dbReference type="ARBA" id="ARBA00022679"/>
    </source>
</evidence>
<feature type="region of interest" description="Disordered" evidence="8">
    <location>
        <begin position="1001"/>
        <end position="1024"/>
    </location>
</feature>
<dbReference type="InterPro" id="IPR050701">
    <property type="entry name" value="Histone_Mod_Regulator"/>
</dbReference>
<dbReference type="CDD" id="cd20404">
    <property type="entry name" value="Tudor_Agenet_AtEML-like"/>
    <property type="match status" value="1"/>
</dbReference>
<dbReference type="Pfam" id="PF05965">
    <property type="entry name" value="FYRC"/>
    <property type="match status" value="1"/>
</dbReference>
<feature type="region of interest" description="Disordered" evidence="8">
    <location>
        <begin position="1"/>
        <end position="29"/>
    </location>
</feature>
<name>A0A176VYD6_MARPO</name>
<feature type="region of interest" description="Disordered" evidence="8">
    <location>
        <begin position="884"/>
        <end position="915"/>
    </location>
</feature>
<evidence type="ECO:0008006" key="13">
    <source>
        <dbReference type="Google" id="ProtNLM"/>
    </source>
</evidence>
<comment type="caution">
    <text evidence="11">The sequence shown here is derived from an EMBL/GenBank/DDBJ whole genome shotgun (WGS) entry which is preliminary data.</text>
</comment>
<feature type="region of interest" description="Disordered" evidence="8">
    <location>
        <begin position="1211"/>
        <end position="1235"/>
    </location>
</feature>
<dbReference type="Gene3D" id="3.30.160.360">
    <property type="match status" value="1"/>
</dbReference>
<dbReference type="Pfam" id="PF13831">
    <property type="entry name" value="PHD_2"/>
    <property type="match status" value="1"/>
</dbReference>
<dbReference type="Gene3D" id="3.30.40.10">
    <property type="entry name" value="Zinc/RING finger domain, C3HC4 (zinc finger)"/>
    <property type="match status" value="2"/>
</dbReference>
<dbReference type="EMBL" id="LVLJ01002289">
    <property type="protein sequence ID" value="OAE25819.1"/>
    <property type="molecule type" value="Genomic_DNA"/>
</dbReference>
<evidence type="ECO:0000256" key="6">
    <source>
        <dbReference type="ARBA" id="ARBA00022853"/>
    </source>
</evidence>
<dbReference type="InterPro" id="IPR011011">
    <property type="entry name" value="Znf_FYVE_PHD"/>
</dbReference>
<dbReference type="Proteomes" id="UP000077202">
    <property type="component" value="Unassembled WGS sequence"/>
</dbReference>
<dbReference type="InterPro" id="IPR013083">
    <property type="entry name" value="Znf_RING/FYVE/PHD"/>
</dbReference>
<reference evidence="11" key="1">
    <citation type="submission" date="2016-03" db="EMBL/GenBank/DDBJ databases">
        <title>Mechanisms controlling the formation of the plant cell surface in tip-growing cells are functionally conserved among land plants.</title>
        <authorList>
            <person name="Honkanen S."/>
            <person name="Jones V.A."/>
            <person name="Morieri G."/>
            <person name="Champion C."/>
            <person name="Hetherington A.J."/>
            <person name="Kelly S."/>
            <person name="Saint-Marcoux D."/>
            <person name="Proust H."/>
            <person name="Prescott H."/>
            <person name="Dolan L."/>
        </authorList>
    </citation>
    <scope>NUCLEOTIDE SEQUENCE [LARGE SCALE GENOMIC DNA]</scope>
    <source>
        <tissue evidence="11">Whole gametophyte</tissue>
    </source>
</reference>
<dbReference type="GO" id="GO:0140993">
    <property type="term" value="F:histone modifying activity"/>
    <property type="evidence" value="ECO:0007669"/>
    <property type="project" value="UniProtKB-ARBA"/>
</dbReference>
<dbReference type="InterPro" id="IPR034732">
    <property type="entry name" value="EPHD"/>
</dbReference>
<dbReference type="SMART" id="SM00293">
    <property type="entry name" value="PWWP"/>
    <property type="match status" value="1"/>
</dbReference>
<dbReference type="InterPro" id="IPR003889">
    <property type="entry name" value="FYrich_C"/>
</dbReference>
<organism evidence="11 12">
    <name type="scientific">Marchantia polymorpha subsp. ruderalis</name>
    <dbReference type="NCBI Taxonomy" id="1480154"/>
    <lineage>
        <taxon>Eukaryota</taxon>
        <taxon>Viridiplantae</taxon>
        <taxon>Streptophyta</taxon>
        <taxon>Embryophyta</taxon>
        <taxon>Marchantiophyta</taxon>
        <taxon>Marchantiopsida</taxon>
        <taxon>Marchantiidae</taxon>
        <taxon>Marchantiales</taxon>
        <taxon>Marchantiaceae</taxon>
        <taxon>Marchantia</taxon>
    </lineage>
</organism>
<keyword evidence="7" id="KW-0539">Nucleus</keyword>
<evidence type="ECO:0000256" key="1">
    <source>
        <dbReference type="ARBA" id="ARBA00004123"/>
    </source>
</evidence>
<dbReference type="PROSITE" id="PS51542">
    <property type="entry name" value="FYRN"/>
    <property type="match status" value="1"/>
</dbReference>
<dbReference type="Pfam" id="PF00855">
    <property type="entry name" value="PWWP"/>
    <property type="match status" value="1"/>
</dbReference>
<feature type="region of interest" description="Disordered" evidence="8">
    <location>
        <begin position="325"/>
        <end position="347"/>
    </location>
</feature>
<feature type="compositionally biased region" description="Basic and acidic residues" evidence="8">
    <location>
        <begin position="325"/>
        <end position="336"/>
    </location>
</feature>
<evidence type="ECO:0000256" key="3">
    <source>
        <dbReference type="ARBA" id="ARBA00022723"/>
    </source>
</evidence>
<keyword evidence="3" id="KW-0479">Metal-binding</keyword>
<gene>
    <name evidence="11" type="ORF">AXG93_2145s1180</name>
</gene>
<evidence type="ECO:0000256" key="5">
    <source>
        <dbReference type="ARBA" id="ARBA00022833"/>
    </source>
</evidence>
<keyword evidence="5" id="KW-0862">Zinc</keyword>
<protein>
    <recommendedName>
        <fullName evidence="13">Histone-lysine N-methyltransferase</fullName>
    </recommendedName>
</protein>
<proteinExistence type="predicted"/>
<evidence type="ECO:0000256" key="4">
    <source>
        <dbReference type="ARBA" id="ARBA00022771"/>
    </source>
</evidence>
<sequence>MPFPEPFSSGTQTVEPVNATGTGPLGDKGIISGKRSLLTNEGIIGGDGAAVFGRNQAAMAMAGGKSVALLPIMNGSRVGPSDVHGRARGRSRLDILPCGGEQRGEANCGGTAESDDGSGWREGREELVAERGRAELMASWSGPGERQRRESGGARCASLSLAPSCTLTERLAAGLGWNAGGPERVGERPGSSLCRKRKAHVTCPSCIPTWGLCEDRDVSACQEMEETEEQNVPVVDEAMRTRVFPVLGGVVSASEWAGGGVVKVVTDRLQVFGTESYSLEAAREGEDDIASVCTEAPSTGGLPSKFLSASSPFLKVVADNVIDRRESDADDGRERGPNLGIAPKASNGSLSNCRDPVWSNLFPEKASQQRLKKLPLATSVGNASEKTAEIFAHGVDSNTAAGGAVHERMSGSKSSRKLGILAGTPERVYRRRQRSLKDLSLHDNICSNHSKGGVGTFSAGVKAGVKAGETGLSVNSPPVKVRRKAKVLHNERSIHPGHSRLKWTPKDISLLGGADNSFQSADVAAIPGVQRQSTLDQLWKQPAVTIGCTGFVKNGPKETHPVEIFVSGVSKRERAAAIAKRKMAGADCNTTELPPKGNVFPVIPLDNEALHRKRQKTWRWKRGSKSVSGLSSDEFPEKSIAQVGRVGHQGLSSSAKVQVRKRPSQLTVAELQSSAIPDGIQTAPALKKVKHLGESACTDLVMKLTGRKQVPRIRKDGRPDERFKQIGSVCVVTQSHVSVQCDQPPVLEDEKGMRPEESTSKVFERKHPAGYRKDGKPDERFKFKKAGPGSADCSTQPWDPTPYLFTQEKFKSGDGVSDSSALEGSKLISGIRKSIKAEPSLICKEKSATAYLLADSLEGTHLTQDFPYQRRSLDPAVLADEVSSKQEKRFSLGTRKDGRPDERFKRRDNSTMGASVGLEANGQPSSLNLNRGKRTKYKPLSRTAVGKHQQNKLPADDSTDVNVSDIVGEASNDSKVRLLERSEVNVEETKRMKQLTEVAMRLSSGTEKGSKRRAKKSREYQPDEPAKVVGLQDANVTAAMSHVKKLPEVQKNGVRKPKRVQLKRLFVDNPDHPQPPVYSKLMNSRVIKSLWSPPKQMKHMAEKGPVESSFAPKTAKSTKFLSLQQLDRQEKLEKPVGRPGLSVKEISDQMCASDETISDCPLAMKSQTPQSSLLVTDDRHQPRNKQKVGIRSSHLSNVIVSSKEHYNLKVSTSDQPVLSGPSEKQQADLGDMNPGVRMTPRTRKLTDAMQNFLLQKATLLQQWKEMELGKIHPSALIGRSCKIFWPLDSEWYPGVIHEYNPQTRKHRIDYEDDEREWVLLGKERVKLYVSAEESKALEISFGEGSLMGESKKLDADELAVLAAGMEDYGGELSHGDLVWAKVKGYPMWPAFVMDEEHAIISGLEPASRERTVPVQFFGSYDHARISCKKVIQFSRGIMHKYHTKCKRTVFEQGLQEVERYLKECKLPESMMQLQEDVSDIAKEKIEGAVNPEESEEEADFGKDEKLSVIKKNLECPLTMPLKLGGLQVLCLGKIVRDSEQFHNEHHIWTDGYSAIRKFTSIKDPQKLVDYKMEIERNPTMRSLPLFRVSPEDGKPVEGPSASACWKRILIKIQRVKEKAGLCEATLLEKKRQSFRSGPSLFGFGNRRVAKLIQTLPYARVCSKFTAWIEKPLLEDGAEEPLPAGYRPVEFRWKHLDRCSEYADNQLLQCDKCRIMVHMYCYGEPEAPDGDLWLCNLCRPGAPRNAPFCCLCPVTGGAMKTTTDGRWAHITCAMWTPETCLVDVKRMEPVDGISAINKCSKPHCRVSFHPLCARAAGLSMEVMEEKAGSVPDNDSGLQLLTYCKKHKPAAQGGCTKPQSQQHVAAARIVQTDCPQPSSSGCARGEPYNSALRRGHREPEALAAALRKRSFVENMPYIVTGCMRSPPDRDSKGFGGSLWSFHWKQSRISNALSTEGPLNEDEIDNGKIVLSMSERFRHMKSTMHQRLTFGKYE</sequence>
<evidence type="ECO:0000313" key="11">
    <source>
        <dbReference type="EMBL" id="OAE25819.1"/>
    </source>
</evidence>
<keyword evidence="2" id="KW-0808">Transferase</keyword>
<accession>A0A176VYD6</accession>
<evidence type="ECO:0000259" key="10">
    <source>
        <dbReference type="PROSITE" id="PS51805"/>
    </source>
</evidence>
<feature type="domain" description="PHD-type" evidence="10">
    <location>
        <begin position="1745"/>
        <end position="1795"/>
    </location>
</feature>
<evidence type="ECO:0000259" key="9">
    <source>
        <dbReference type="PROSITE" id="PS50812"/>
    </source>
</evidence>
<dbReference type="PROSITE" id="PS51543">
    <property type="entry name" value="FYRC"/>
    <property type="match status" value="1"/>
</dbReference>
<evidence type="ECO:0000256" key="7">
    <source>
        <dbReference type="ARBA" id="ARBA00023242"/>
    </source>
</evidence>
<feature type="compositionally biased region" description="Polar residues" evidence="8">
    <location>
        <begin position="8"/>
        <end position="21"/>
    </location>
</feature>
<dbReference type="PANTHER" id="PTHR13793:SF140">
    <property type="entry name" value="HISTONE-LYSINE N-METHYLTRANSFERASE ATX2"/>
    <property type="match status" value="1"/>
</dbReference>
<dbReference type="CDD" id="cd20142">
    <property type="entry name" value="PWWP_AtATX1-like"/>
    <property type="match status" value="1"/>
</dbReference>
<dbReference type="InterPro" id="IPR000313">
    <property type="entry name" value="PWWP_dom"/>
</dbReference>
<comment type="subcellular location">
    <subcellularLocation>
        <location evidence="1">Nucleus</location>
    </subcellularLocation>
</comment>
<dbReference type="Gene3D" id="2.30.30.140">
    <property type="match status" value="2"/>
</dbReference>
<dbReference type="SUPFAM" id="SSF63748">
    <property type="entry name" value="Tudor/PWWP/MBT"/>
    <property type="match status" value="1"/>
</dbReference>
<dbReference type="PROSITE" id="PS51805">
    <property type="entry name" value="EPHD"/>
    <property type="match status" value="1"/>
</dbReference>
<keyword evidence="4" id="KW-0863">Zinc-finger</keyword>
<dbReference type="SMART" id="SM00249">
    <property type="entry name" value="PHD"/>
    <property type="match status" value="2"/>
</dbReference>
<keyword evidence="6" id="KW-0156">Chromatin regulator</keyword>
<dbReference type="SMART" id="SM00542">
    <property type="entry name" value="FYRC"/>
    <property type="match status" value="1"/>
</dbReference>
<dbReference type="GO" id="GO:0005634">
    <property type="term" value="C:nucleus"/>
    <property type="evidence" value="ECO:0007669"/>
    <property type="project" value="UniProtKB-SubCell"/>
</dbReference>
<dbReference type="InterPro" id="IPR001965">
    <property type="entry name" value="Znf_PHD"/>
</dbReference>
<keyword evidence="12" id="KW-1185">Reference proteome</keyword>
<dbReference type="Pfam" id="PF13832">
    <property type="entry name" value="zf-HC5HC2H_2"/>
    <property type="match status" value="1"/>
</dbReference>
<evidence type="ECO:0000256" key="8">
    <source>
        <dbReference type="SAM" id="MobiDB-lite"/>
    </source>
</evidence>
<feature type="compositionally biased region" description="Basic and acidic residues" evidence="8">
    <location>
        <begin position="884"/>
        <end position="909"/>
    </location>
</feature>
<dbReference type="GO" id="GO:0016740">
    <property type="term" value="F:transferase activity"/>
    <property type="evidence" value="ECO:0007669"/>
    <property type="project" value="UniProtKB-KW"/>
</dbReference>
<dbReference type="SMART" id="SM00541">
    <property type="entry name" value="FYRN"/>
    <property type="match status" value="1"/>
</dbReference>